<dbReference type="InterPro" id="IPR036942">
    <property type="entry name" value="Beta-barrel_TonB_sf"/>
</dbReference>
<proteinExistence type="predicted"/>
<dbReference type="PANTHER" id="PTHR40980">
    <property type="entry name" value="PLUG DOMAIN-CONTAINING PROTEIN"/>
    <property type="match status" value="1"/>
</dbReference>
<reference evidence="7 8" key="2">
    <citation type="journal article" date="2010" name="Stand. Genomic Sci.">
        <title>Complete genome sequence of Chitinophaga pinensis type strain (UQM 2034).</title>
        <authorList>
            <person name="Glavina Del Rio T."/>
            <person name="Abt B."/>
            <person name="Spring S."/>
            <person name="Lapidus A."/>
            <person name="Nolan M."/>
            <person name="Tice H."/>
            <person name="Copeland A."/>
            <person name="Cheng J.F."/>
            <person name="Chen F."/>
            <person name="Bruce D."/>
            <person name="Goodwin L."/>
            <person name="Pitluck S."/>
            <person name="Ivanova N."/>
            <person name="Mavromatis K."/>
            <person name="Mikhailova N."/>
            <person name="Pati A."/>
            <person name="Chen A."/>
            <person name="Palaniappan K."/>
            <person name="Land M."/>
            <person name="Hauser L."/>
            <person name="Chang Y.J."/>
            <person name="Jeffries C.D."/>
            <person name="Chain P."/>
            <person name="Saunders E."/>
            <person name="Detter J.C."/>
            <person name="Brettin T."/>
            <person name="Rohde M."/>
            <person name="Goker M."/>
            <person name="Bristow J."/>
            <person name="Eisen J.A."/>
            <person name="Markowitz V."/>
            <person name="Hugenholtz P."/>
            <person name="Kyrpides N.C."/>
            <person name="Klenk H.P."/>
            <person name="Lucas S."/>
        </authorList>
    </citation>
    <scope>NUCLEOTIDE SEQUENCE [LARGE SCALE GENOMIC DNA]</scope>
    <source>
        <strain evidence="8">ATCC 43595 / DSM 2588 / LMG 13176 / NBRC 15968 / NCIMB 11800 / UQM 2034</strain>
    </source>
</reference>
<dbReference type="InterPro" id="IPR041700">
    <property type="entry name" value="OMP_b-brl_3"/>
</dbReference>
<organism evidence="7 8">
    <name type="scientific">Chitinophaga pinensis (strain ATCC 43595 / DSM 2588 / LMG 13176 / NBRC 15968 / NCIMB 11800 / UQM 2034)</name>
    <dbReference type="NCBI Taxonomy" id="485918"/>
    <lineage>
        <taxon>Bacteria</taxon>
        <taxon>Pseudomonadati</taxon>
        <taxon>Bacteroidota</taxon>
        <taxon>Chitinophagia</taxon>
        <taxon>Chitinophagales</taxon>
        <taxon>Chitinophagaceae</taxon>
        <taxon>Chitinophaga</taxon>
    </lineage>
</organism>
<evidence type="ECO:0000313" key="7">
    <source>
        <dbReference type="EMBL" id="ACU60219.1"/>
    </source>
</evidence>
<feature type="signal peptide" evidence="4">
    <location>
        <begin position="1"/>
        <end position="18"/>
    </location>
</feature>
<feature type="domain" description="Outer membrane protein beta-barrel" evidence="6">
    <location>
        <begin position="298"/>
        <end position="701"/>
    </location>
</feature>
<dbReference type="Pfam" id="PF07715">
    <property type="entry name" value="Plug"/>
    <property type="match status" value="1"/>
</dbReference>
<evidence type="ECO:0000256" key="1">
    <source>
        <dbReference type="ARBA" id="ARBA00004442"/>
    </source>
</evidence>
<reference evidence="8" key="1">
    <citation type="submission" date="2009-08" db="EMBL/GenBank/DDBJ databases">
        <title>The complete genome of Chitinophaga pinensis DSM 2588.</title>
        <authorList>
            <consortium name="US DOE Joint Genome Institute (JGI-PGF)"/>
            <person name="Lucas S."/>
            <person name="Copeland A."/>
            <person name="Lapidus A."/>
            <person name="Glavina del Rio T."/>
            <person name="Dalin E."/>
            <person name="Tice H."/>
            <person name="Bruce D."/>
            <person name="Goodwin L."/>
            <person name="Pitluck S."/>
            <person name="Kyrpides N."/>
            <person name="Mavromatis K."/>
            <person name="Ivanova N."/>
            <person name="Mikhailova N."/>
            <person name="Sims D."/>
            <person name="Meinche L."/>
            <person name="Brettin T."/>
            <person name="Detter J.C."/>
            <person name="Han C."/>
            <person name="Larimer F."/>
            <person name="Land M."/>
            <person name="Hauser L."/>
            <person name="Markowitz V."/>
            <person name="Cheng J.-F."/>
            <person name="Hugenholtz P."/>
            <person name="Woyke T."/>
            <person name="Wu D."/>
            <person name="Spring S."/>
            <person name="Klenk H.-P."/>
            <person name="Eisen J.A."/>
        </authorList>
    </citation>
    <scope>NUCLEOTIDE SEQUENCE [LARGE SCALE GENOMIC DNA]</scope>
    <source>
        <strain evidence="8">ATCC 43595 / DSM 2588 / LMG 13176 / NBRC 15968 / NCIMB 11800 / UQM 2034</strain>
    </source>
</reference>
<dbReference type="AlphaFoldDB" id="A0A979G3Q1"/>
<dbReference type="OrthoDB" id="905812at2"/>
<keyword evidence="2" id="KW-0472">Membrane</keyword>
<dbReference type="SUPFAM" id="SSF56935">
    <property type="entry name" value="Porins"/>
    <property type="match status" value="1"/>
</dbReference>
<evidence type="ECO:0000256" key="3">
    <source>
        <dbReference type="ARBA" id="ARBA00023237"/>
    </source>
</evidence>
<keyword evidence="7" id="KW-0675">Receptor</keyword>
<feature type="chain" id="PRO_5037355947" evidence="4">
    <location>
        <begin position="19"/>
        <end position="725"/>
    </location>
</feature>
<evidence type="ECO:0000259" key="5">
    <source>
        <dbReference type="Pfam" id="PF07715"/>
    </source>
</evidence>
<comment type="subcellular location">
    <subcellularLocation>
        <location evidence="1">Cell outer membrane</location>
    </subcellularLocation>
</comment>
<dbReference type="InterPro" id="IPR012910">
    <property type="entry name" value="Plug_dom"/>
</dbReference>
<protein>
    <submittedName>
        <fullName evidence="7">TonB-dependent receptor plug</fullName>
    </submittedName>
</protein>
<dbReference type="KEGG" id="cpi:Cpin_2740"/>
<evidence type="ECO:0000256" key="2">
    <source>
        <dbReference type="ARBA" id="ARBA00023136"/>
    </source>
</evidence>
<dbReference type="Proteomes" id="UP000002215">
    <property type="component" value="Chromosome"/>
</dbReference>
<dbReference type="Gene3D" id="2.170.130.10">
    <property type="entry name" value="TonB-dependent receptor, plug domain"/>
    <property type="match status" value="1"/>
</dbReference>
<dbReference type="InterPro" id="IPR037066">
    <property type="entry name" value="Plug_dom_sf"/>
</dbReference>
<feature type="domain" description="TonB-dependent receptor plug" evidence="5">
    <location>
        <begin position="64"/>
        <end position="137"/>
    </location>
</feature>
<dbReference type="Pfam" id="PF14905">
    <property type="entry name" value="OMP_b-brl_3"/>
    <property type="match status" value="1"/>
</dbReference>
<evidence type="ECO:0000259" key="6">
    <source>
        <dbReference type="Pfam" id="PF14905"/>
    </source>
</evidence>
<dbReference type="EMBL" id="CP001699">
    <property type="protein sequence ID" value="ACU60219.1"/>
    <property type="molecule type" value="Genomic_DNA"/>
</dbReference>
<sequence>MMKTILPIFILISFTLSAAAQQNRPDTMKVQQLKDIVVTSRLPQVERRNDKVIFNVQNSILASGSTVWDALRKAPGIQTNENGQVTQGTKSMTVYIDGKQVQMTGEDLTAYLSGLPADNVSRIEIMRTPSAKYDIQGGGIVNIITKKSKAQGFNGTINGAYTQATFGSQTAGGTFNYKQNKLNIYGNYGFSNKSIRRQMNTYTIYQTPDSYSDWRGKRTIDPVNKSHSYQLGLDYDINPRQVFGFRVTGFNSDRNTDSRTITNVFNDHVSVADSTLNTNVRSNSASNNYSFNLNYKLKLDSAGNSLNIDVDYVPYANNSRQYVNALTYIQDKNLNNNFNIFTPSTQRINIWSGKADLTYKIAGKWAMESGIKYTSIASDNLFLYNNVLEGAFSPDDGKSNNFKYTENTAAAYTSISGTLGKWDLQAGLRGEHTRTTGNSITQQLITRRNYLRLFPTLFITYKASEDHVFSFNYNSRMERPAYMQLNPARSYSSPYSFQQGNPALRPAIFRSGELSYTFKQNYTLTASYSKLQDLVSNVTVQDNVSKTFYDTQQNLDNIEDYTLGFMTNLRPTDWWDMNVTIEGAYRKQHSMYTDGYFSSDDYILYLNTTQSFVLSKKHGIKAELSGRYESPVYQGVYHVDRTSDISLGFSKSILKQQGTVKLAFADIFYKNPYKLDIAYLQQRNGMIQKNDTRNVSLSFSYKFGKNTFSSRKRQTASEEERRRAN</sequence>
<dbReference type="PANTHER" id="PTHR40980:SF4">
    <property type="entry name" value="TONB-DEPENDENT RECEPTOR-LIKE BETA-BARREL DOMAIN-CONTAINING PROTEIN"/>
    <property type="match status" value="1"/>
</dbReference>
<dbReference type="Gene3D" id="2.40.170.20">
    <property type="entry name" value="TonB-dependent receptor, beta-barrel domain"/>
    <property type="match status" value="1"/>
</dbReference>
<keyword evidence="3" id="KW-0998">Cell outer membrane</keyword>
<keyword evidence="4" id="KW-0732">Signal</keyword>
<dbReference type="GO" id="GO:0009279">
    <property type="term" value="C:cell outer membrane"/>
    <property type="evidence" value="ECO:0007669"/>
    <property type="project" value="UniProtKB-SubCell"/>
</dbReference>
<evidence type="ECO:0000256" key="4">
    <source>
        <dbReference type="SAM" id="SignalP"/>
    </source>
</evidence>
<evidence type="ECO:0000313" key="8">
    <source>
        <dbReference type="Proteomes" id="UP000002215"/>
    </source>
</evidence>
<accession>A0A979G3Q1</accession>
<name>A0A979G3Q1_CHIPD</name>
<gene>
    <name evidence="7" type="ordered locus">Cpin_2740</name>
</gene>